<dbReference type="InterPro" id="IPR031420">
    <property type="entry name" value="UPF0669"/>
</dbReference>
<name>A0AAV5V8S9_9BILA</name>
<dbReference type="Proteomes" id="UP001432322">
    <property type="component" value="Unassembled WGS sequence"/>
</dbReference>
<accession>A0AAV5V8S9</accession>
<organism evidence="7 8">
    <name type="scientific">Pristionchus fissidentatus</name>
    <dbReference type="NCBI Taxonomy" id="1538716"/>
    <lineage>
        <taxon>Eukaryota</taxon>
        <taxon>Metazoa</taxon>
        <taxon>Ecdysozoa</taxon>
        <taxon>Nematoda</taxon>
        <taxon>Chromadorea</taxon>
        <taxon>Rhabditida</taxon>
        <taxon>Rhabditina</taxon>
        <taxon>Diplogasteromorpha</taxon>
        <taxon>Diplogasteroidea</taxon>
        <taxon>Neodiplogasteridae</taxon>
        <taxon>Pristionchus</taxon>
    </lineage>
</organism>
<evidence type="ECO:0000313" key="7">
    <source>
        <dbReference type="EMBL" id="GMT14950.1"/>
    </source>
</evidence>
<dbReference type="Pfam" id="PF17065">
    <property type="entry name" value="UPF0669"/>
    <property type="match status" value="1"/>
</dbReference>
<keyword evidence="6" id="KW-0812">Transmembrane</keyword>
<keyword evidence="8" id="KW-1185">Reference proteome</keyword>
<dbReference type="GO" id="GO:0005576">
    <property type="term" value="C:extracellular region"/>
    <property type="evidence" value="ECO:0007669"/>
    <property type="project" value="UniProtKB-SubCell"/>
</dbReference>
<gene>
    <name evidence="7" type="ORF">PFISCL1PPCAC_6247</name>
</gene>
<dbReference type="AlphaFoldDB" id="A0AAV5V8S9"/>
<dbReference type="PANTHER" id="PTHR31703:SF2">
    <property type="entry name" value="UPF0669 PROTEIN C6ORF120"/>
    <property type="match status" value="1"/>
</dbReference>
<evidence type="ECO:0000313" key="8">
    <source>
        <dbReference type="Proteomes" id="UP001432322"/>
    </source>
</evidence>
<evidence type="ECO:0000256" key="2">
    <source>
        <dbReference type="ARBA" id="ARBA00008960"/>
    </source>
</evidence>
<dbReference type="PANTHER" id="PTHR31703">
    <property type="entry name" value="UPF0669 PROTEIN C6ORF120"/>
    <property type="match status" value="1"/>
</dbReference>
<sequence>NHWLRYGLEMEEWMILMCISLLLLVSLPLTHSMVYKLVVDEVVTTGGGNYSRHEILSNSSFRVMVVPLEGDVDLYLSYSTRNVSFDLSEFDASSTTCGLDHLDIPALSPLFPRPMYIAIYGHPSYETSKYRFILVKRLPEEEDEWNEELDYEWDESPTELLERINEERGTTSNPFLSIFLSEHIWNILEILFTILLEL</sequence>
<comment type="similarity">
    <text evidence="2">Belongs to the UPF0669 family.</text>
</comment>
<keyword evidence="6" id="KW-0472">Membrane</keyword>
<feature type="non-terminal residue" evidence="7">
    <location>
        <position position="1"/>
    </location>
</feature>
<keyword evidence="6" id="KW-1133">Transmembrane helix</keyword>
<protein>
    <submittedName>
        <fullName evidence="7">Uncharacterized protein</fullName>
    </submittedName>
</protein>
<evidence type="ECO:0000256" key="4">
    <source>
        <dbReference type="ARBA" id="ARBA00022729"/>
    </source>
</evidence>
<evidence type="ECO:0000256" key="5">
    <source>
        <dbReference type="ARBA" id="ARBA00023180"/>
    </source>
</evidence>
<keyword evidence="3" id="KW-0964">Secreted</keyword>
<comment type="caution">
    <text evidence="7">The sequence shown here is derived from an EMBL/GenBank/DDBJ whole genome shotgun (WGS) entry which is preliminary data.</text>
</comment>
<evidence type="ECO:0000256" key="3">
    <source>
        <dbReference type="ARBA" id="ARBA00022525"/>
    </source>
</evidence>
<proteinExistence type="inferred from homology"/>
<evidence type="ECO:0000256" key="6">
    <source>
        <dbReference type="SAM" id="Phobius"/>
    </source>
</evidence>
<keyword evidence="4" id="KW-0732">Signal</keyword>
<dbReference type="EMBL" id="BTSY01000002">
    <property type="protein sequence ID" value="GMT14950.1"/>
    <property type="molecule type" value="Genomic_DNA"/>
</dbReference>
<feature type="transmembrane region" description="Helical" evidence="6">
    <location>
        <begin position="13"/>
        <end position="30"/>
    </location>
</feature>
<evidence type="ECO:0000256" key="1">
    <source>
        <dbReference type="ARBA" id="ARBA00004613"/>
    </source>
</evidence>
<keyword evidence="5" id="KW-0325">Glycoprotein</keyword>
<reference evidence="7" key="1">
    <citation type="submission" date="2023-10" db="EMBL/GenBank/DDBJ databases">
        <title>Genome assembly of Pristionchus species.</title>
        <authorList>
            <person name="Yoshida K."/>
            <person name="Sommer R.J."/>
        </authorList>
    </citation>
    <scope>NUCLEOTIDE SEQUENCE</scope>
    <source>
        <strain evidence="7">RS5133</strain>
    </source>
</reference>
<comment type="subcellular location">
    <subcellularLocation>
        <location evidence="1">Secreted</location>
    </subcellularLocation>
</comment>